<feature type="compositionally biased region" description="Basic and acidic residues" evidence="1">
    <location>
        <begin position="11"/>
        <end position="21"/>
    </location>
</feature>
<gene>
    <name evidence="2" type="ORF">J2W52_005439</name>
</gene>
<feature type="region of interest" description="Disordered" evidence="1">
    <location>
        <begin position="1"/>
        <end position="38"/>
    </location>
</feature>
<protein>
    <recommendedName>
        <fullName evidence="4">Membrane-anchored ribosome-binding protein, inhibits growth in stationary phase, ElaB/YqjD/DUF883 family</fullName>
    </recommendedName>
</protein>
<comment type="caution">
    <text evidence="2">The sequence shown here is derived from an EMBL/GenBank/DDBJ whole genome shotgun (WGS) entry which is preliminary data.</text>
</comment>
<dbReference type="RefSeq" id="WP_112339172.1">
    <property type="nucleotide sequence ID" value="NZ_JAVDUP010000010.1"/>
</dbReference>
<proteinExistence type="predicted"/>
<organism evidence="2 3">
    <name type="scientific">Rhizobium miluonense</name>
    <dbReference type="NCBI Taxonomy" id="411945"/>
    <lineage>
        <taxon>Bacteria</taxon>
        <taxon>Pseudomonadati</taxon>
        <taxon>Pseudomonadota</taxon>
        <taxon>Alphaproteobacteria</taxon>
        <taxon>Hyphomicrobiales</taxon>
        <taxon>Rhizobiaceae</taxon>
        <taxon>Rhizobium/Agrobacterium group</taxon>
        <taxon>Rhizobium</taxon>
    </lineage>
</organism>
<accession>A0ABU1SXV3</accession>
<evidence type="ECO:0000256" key="1">
    <source>
        <dbReference type="SAM" id="MobiDB-lite"/>
    </source>
</evidence>
<feature type="compositionally biased region" description="Basic and acidic residues" evidence="1">
    <location>
        <begin position="29"/>
        <end position="38"/>
    </location>
</feature>
<reference evidence="2 3" key="1">
    <citation type="submission" date="2023-07" db="EMBL/GenBank/DDBJ databases">
        <title>Sorghum-associated microbial communities from plants grown in Nebraska, USA.</title>
        <authorList>
            <person name="Schachtman D."/>
        </authorList>
    </citation>
    <scope>NUCLEOTIDE SEQUENCE [LARGE SCALE GENOMIC DNA]</scope>
    <source>
        <strain evidence="2 3">3199</strain>
    </source>
</reference>
<evidence type="ECO:0008006" key="4">
    <source>
        <dbReference type="Google" id="ProtNLM"/>
    </source>
</evidence>
<evidence type="ECO:0000313" key="2">
    <source>
        <dbReference type="EMBL" id="MDR6903806.1"/>
    </source>
</evidence>
<keyword evidence="3" id="KW-1185">Reference proteome</keyword>
<name>A0ABU1SXV3_9HYPH</name>
<dbReference type="Proteomes" id="UP001250791">
    <property type="component" value="Unassembled WGS sequence"/>
</dbReference>
<dbReference type="EMBL" id="JAVDUP010000010">
    <property type="protein sequence ID" value="MDR6903806.1"/>
    <property type="molecule type" value="Genomic_DNA"/>
</dbReference>
<evidence type="ECO:0000313" key="3">
    <source>
        <dbReference type="Proteomes" id="UP001250791"/>
    </source>
</evidence>
<feature type="compositionally biased region" description="Polar residues" evidence="1">
    <location>
        <begin position="1"/>
        <end position="10"/>
    </location>
</feature>
<sequence length="123" mass="13997">MTNIRSSGFTSKEDLQRHLAELEDEAPAEDPRDERARSEDLDAALREIAWLRKEVMDLREQWTKIEGRTEELPPHGTHYPWLRIMLLAATTIALGKLVERLRLGAAGAAAVPMITGQLERQLR</sequence>